<dbReference type="GO" id="GO:0016020">
    <property type="term" value="C:membrane"/>
    <property type="evidence" value="ECO:0007669"/>
    <property type="project" value="UniProtKB-SubCell"/>
</dbReference>
<evidence type="ECO:0000313" key="9">
    <source>
        <dbReference type="EMBL" id="KAL3778105.1"/>
    </source>
</evidence>
<evidence type="ECO:0000313" key="10">
    <source>
        <dbReference type="Proteomes" id="UP001530400"/>
    </source>
</evidence>
<evidence type="ECO:0000256" key="5">
    <source>
        <dbReference type="ARBA" id="ARBA00023136"/>
    </source>
</evidence>
<keyword evidence="4" id="KW-0862">Zinc</keyword>
<sequence>MVFGLGKKDQSQYAAHSSTLPTVNAYPVYDAPTFHAMQAQPAPAPPAVAPSHVPPPPPQTYTPPSPIVDTSNTDFFVLLGRQPTIMERCPKCKIQNIRTRVKTYPSVASWLMTVGMIFVCFSYRYMPLWFLPIAFLPLFYDKLKKSDHFCGCCGKRVGSVAPLSDCGVMHYS</sequence>
<evidence type="ECO:0000256" key="2">
    <source>
        <dbReference type="ARBA" id="ARBA00005975"/>
    </source>
</evidence>
<feature type="compositionally biased region" description="Pro residues" evidence="6">
    <location>
        <begin position="42"/>
        <end position="64"/>
    </location>
</feature>
<comment type="similarity">
    <text evidence="2">Belongs to the CDIP1/LITAF family.</text>
</comment>
<dbReference type="SMART" id="SM00714">
    <property type="entry name" value="LITAF"/>
    <property type="match status" value="1"/>
</dbReference>
<protein>
    <recommendedName>
        <fullName evidence="8">LITAF domain-containing protein</fullName>
    </recommendedName>
</protein>
<evidence type="ECO:0000256" key="7">
    <source>
        <dbReference type="SAM" id="Phobius"/>
    </source>
</evidence>
<keyword evidence="10" id="KW-1185">Reference proteome</keyword>
<evidence type="ECO:0000256" key="4">
    <source>
        <dbReference type="ARBA" id="ARBA00022833"/>
    </source>
</evidence>
<dbReference type="PANTHER" id="PTHR23292">
    <property type="entry name" value="LIPOPOLYSACCHARIDE-INDUCED TUMOR NECROSIS FACTOR-ALPHA FACTOR"/>
    <property type="match status" value="1"/>
</dbReference>
<dbReference type="Proteomes" id="UP001530400">
    <property type="component" value="Unassembled WGS sequence"/>
</dbReference>
<dbReference type="PANTHER" id="PTHR23292:SF6">
    <property type="entry name" value="FI16602P1-RELATED"/>
    <property type="match status" value="1"/>
</dbReference>
<dbReference type="AlphaFoldDB" id="A0ABD3NPN4"/>
<keyword evidence="3" id="KW-0479">Metal-binding</keyword>
<evidence type="ECO:0000256" key="3">
    <source>
        <dbReference type="ARBA" id="ARBA00022723"/>
    </source>
</evidence>
<organism evidence="9 10">
    <name type="scientific">Cyclotella atomus</name>
    <dbReference type="NCBI Taxonomy" id="382360"/>
    <lineage>
        <taxon>Eukaryota</taxon>
        <taxon>Sar</taxon>
        <taxon>Stramenopiles</taxon>
        <taxon>Ochrophyta</taxon>
        <taxon>Bacillariophyta</taxon>
        <taxon>Coscinodiscophyceae</taxon>
        <taxon>Thalassiosirophycidae</taxon>
        <taxon>Stephanodiscales</taxon>
        <taxon>Stephanodiscaceae</taxon>
        <taxon>Cyclotella</taxon>
    </lineage>
</organism>
<evidence type="ECO:0000259" key="8">
    <source>
        <dbReference type="PROSITE" id="PS51837"/>
    </source>
</evidence>
<feature type="region of interest" description="Disordered" evidence="6">
    <location>
        <begin position="40"/>
        <end position="64"/>
    </location>
</feature>
<dbReference type="EMBL" id="JALLPJ020001005">
    <property type="protein sequence ID" value="KAL3778105.1"/>
    <property type="molecule type" value="Genomic_DNA"/>
</dbReference>
<keyword evidence="5 7" id="KW-0472">Membrane</keyword>
<feature type="transmembrane region" description="Helical" evidence="7">
    <location>
        <begin position="107"/>
        <end position="126"/>
    </location>
</feature>
<dbReference type="PROSITE" id="PS51837">
    <property type="entry name" value="LITAF"/>
    <property type="match status" value="1"/>
</dbReference>
<proteinExistence type="inferred from homology"/>
<evidence type="ECO:0000256" key="1">
    <source>
        <dbReference type="ARBA" id="ARBA00004170"/>
    </source>
</evidence>
<dbReference type="InterPro" id="IPR037519">
    <property type="entry name" value="LITAF_fam"/>
</dbReference>
<accession>A0ABD3NPN4</accession>
<comment type="caution">
    <text evidence="9">The sequence shown here is derived from an EMBL/GenBank/DDBJ whole genome shotgun (WGS) entry which is preliminary data.</text>
</comment>
<feature type="domain" description="LITAF" evidence="8">
    <location>
        <begin position="65"/>
        <end position="162"/>
    </location>
</feature>
<dbReference type="Pfam" id="PF10601">
    <property type="entry name" value="zf-LITAF-like"/>
    <property type="match status" value="1"/>
</dbReference>
<comment type="subcellular location">
    <subcellularLocation>
        <location evidence="1">Membrane</location>
        <topology evidence="1">Peripheral membrane protein</topology>
    </subcellularLocation>
</comment>
<keyword evidence="7" id="KW-0812">Transmembrane</keyword>
<evidence type="ECO:0000256" key="6">
    <source>
        <dbReference type="SAM" id="MobiDB-lite"/>
    </source>
</evidence>
<gene>
    <name evidence="9" type="ORF">ACHAWO_002928</name>
</gene>
<name>A0ABD3NPN4_9STRA</name>
<keyword evidence="7" id="KW-1133">Transmembrane helix</keyword>
<dbReference type="GO" id="GO:0046872">
    <property type="term" value="F:metal ion binding"/>
    <property type="evidence" value="ECO:0007669"/>
    <property type="project" value="UniProtKB-KW"/>
</dbReference>
<dbReference type="InterPro" id="IPR006629">
    <property type="entry name" value="LITAF"/>
</dbReference>
<reference evidence="9 10" key="1">
    <citation type="submission" date="2024-10" db="EMBL/GenBank/DDBJ databases">
        <title>Updated reference genomes for cyclostephanoid diatoms.</title>
        <authorList>
            <person name="Roberts W.R."/>
            <person name="Alverson A.J."/>
        </authorList>
    </citation>
    <scope>NUCLEOTIDE SEQUENCE [LARGE SCALE GENOMIC DNA]</scope>
    <source>
        <strain evidence="9 10">AJA010-31</strain>
    </source>
</reference>